<comment type="subunit">
    <text evidence="9">Part of a complex composed of FtsB, FtsL and FtsQ.</text>
</comment>
<organism evidence="11 12">
    <name type="scientific">Vibrio ulleungensis</name>
    <dbReference type="NCBI Taxonomy" id="2807619"/>
    <lineage>
        <taxon>Bacteria</taxon>
        <taxon>Pseudomonadati</taxon>
        <taxon>Pseudomonadota</taxon>
        <taxon>Gammaproteobacteria</taxon>
        <taxon>Vibrionales</taxon>
        <taxon>Vibrionaceae</taxon>
        <taxon>Vibrio</taxon>
    </lineage>
</organism>
<keyword evidence="5 9" id="KW-0812">Transmembrane</keyword>
<evidence type="ECO:0000313" key="11">
    <source>
        <dbReference type="EMBL" id="MBM7037494.1"/>
    </source>
</evidence>
<dbReference type="HAMAP" id="MF_00911">
    <property type="entry name" value="FtsQ_subfam"/>
    <property type="match status" value="1"/>
</dbReference>
<comment type="similarity">
    <text evidence="9">Belongs to the FtsQ/DivIB family. FtsQ subfamily.</text>
</comment>
<evidence type="ECO:0000256" key="5">
    <source>
        <dbReference type="ARBA" id="ARBA00022692"/>
    </source>
</evidence>
<dbReference type="Pfam" id="PF08478">
    <property type="entry name" value="POTRA_1"/>
    <property type="match status" value="1"/>
</dbReference>
<dbReference type="InterPro" id="IPR013685">
    <property type="entry name" value="POTRA_FtsQ_type"/>
</dbReference>
<dbReference type="EMBL" id="JAFEUM010000005">
    <property type="protein sequence ID" value="MBM7037494.1"/>
    <property type="molecule type" value="Genomic_DNA"/>
</dbReference>
<dbReference type="Pfam" id="PF03799">
    <property type="entry name" value="FtsQ_DivIB_C"/>
    <property type="match status" value="1"/>
</dbReference>
<keyword evidence="4 9" id="KW-0132">Cell division</keyword>
<comment type="subcellular location">
    <subcellularLocation>
        <location evidence="9">Cell inner membrane</location>
        <topology evidence="9">Single-pass type II membrane protein</topology>
    </subcellularLocation>
    <subcellularLocation>
        <location evidence="1">Membrane</location>
    </subcellularLocation>
    <text evidence="9">Localizes to the division septum.</text>
</comment>
<protein>
    <recommendedName>
        <fullName evidence="9">Cell division protein FtsQ</fullName>
    </recommendedName>
</protein>
<reference evidence="11 12" key="1">
    <citation type="submission" date="2021-02" db="EMBL/GenBank/DDBJ databases">
        <authorList>
            <person name="Park J.-S."/>
        </authorList>
    </citation>
    <scope>NUCLEOTIDE SEQUENCE [LARGE SCALE GENOMIC DNA]</scope>
    <source>
        <strain evidence="11 12">188UL20-2</strain>
    </source>
</reference>
<keyword evidence="12" id="KW-1185">Reference proteome</keyword>
<dbReference type="PANTHER" id="PTHR35851:SF1">
    <property type="entry name" value="CELL DIVISION PROTEIN FTSQ"/>
    <property type="match status" value="1"/>
</dbReference>
<evidence type="ECO:0000256" key="8">
    <source>
        <dbReference type="ARBA" id="ARBA00023306"/>
    </source>
</evidence>
<dbReference type="InterPro" id="IPR005548">
    <property type="entry name" value="Cell_div_FtsQ/DivIB_C"/>
</dbReference>
<dbReference type="Proteomes" id="UP000809621">
    <property type="component" value="Unassembled WGS sequence"/>
</dbReference>
<keyword evidence="7 9" id="KW-0472">Membrane</keyword>
<evidence type="ECO:0000256" key="1">
    <source>
        <dbReference type="ARBA" id="ARBA00004370"/>
    </source>
</evidence>
<keyword evidence="6 9" id="KW-1133">Transmembrane helix</keyword>
<dbReference type="Gene3D" id="3.40.50.11690">
    <property type="entry name" value="Cell division protein FtsQ/DivIB"/>
    <property type="match status" value="1"/>
</dbReference>
<sequence>MDATDIDDSNYEQQQALPRIKHSLFDGLFLLIVVVLIGGLLYKTITWMSDERSMPLSNFILQGDLAYITEQDVHHQLVQIAPMGTFMTQDVNQLQRAVESLEWVNRASIRKQWPDTIKIYAVEHRAAAIWNGISMLNQAGVVFHADASRLDTPNIAKLYGPDEKNLLVLETYRELQPKFEELGMRIDSLVLNDRLAWQIILENGIRLELGTEALEERLQRFISLYKKMGEKTEQISYIDLRYDTGAAVGWMPEQDAIEESDND</sequence>
<accession>A0ABS2HKB1</accession>
<evidence type="ECO:0000256" key="4">
    <source>
        <dbReference type="ARBA" id="ARBA00022618"/>
    </source>
</evidence>
<dbReference type="PANTHER" id="PTHR35851">
    <property type="entry name" value="CELL DIVISION PROTEIN FTSQ"/>
    <property type="match status" value="1"/>
</dbReference>
<evidence type="ECO:0000259" key="10">
    <source>
        <dbReference type="PROSITE" id="PS51779"/>
    </source>
</evidence>
<evidence type="ECO:0000256" key="7">
    <source>
        <dbReference type="ARBA" id="ARBA00023136"/>
    </source>
</evidence>
<dbReference type="InterPro" id="IPR045335">
    <property type="entry name" value="FtsQ_C_sf"/>
</dbReference>
<gene>
    <name evidence="9" type="primary">ftsQ</name>
    <name evidence="11" type="ORF">JQC93_13855</name>
</gene>
<evidence type="ECO:0000256" key="3">
    <source>
        <dbReference type="ARBA" id="ARBA00022519"/>
    </source>
</evidence>
<feature type="transmembrane region" description="Helical" evidence="9">
    <location>
        <begin position="27"/>
        <end position="45"/>
    </location>
</feature>
<feature type="domain" description="POTRA" evidence="10">
    <location>
        <begin position="54"/>
        <end position="124"/>
    </location>
</feature>
<keyword evidence="3 9" id="KW-0997">Cell inner membrane</keyword>
<comment type="caution">
    <text evidence="11">The sequence shown here is derived from an EMBL/GenBank/DDBJ whole genome shotgun (WGS) entry which is preliminary data.</text>
</comment>
<evidence type="ECO:0000256" key="2">
    <source>
        <dbReference type="ARBA" id="ARBA00022475"/>
    </source>
</evidence>
<evidence type="ECO:0000256" key="9">
    <source>
        <dbReference type="HAMAP-Rule" id="MF_00911"/>
    </source>
</evidence>
<comment type="function">
    <text evidence="9">Essential cell division protein. May link together the upstream cell division proteins, which are predominantly cytoplasmic, with the downstream cell division proteins, which are predominantly periplasmic. May control correct divisome assembly.</text>
</comment>
<dbReference type="GO" id="GO:0051301">
    <property type="term" value="P:cell division"/>
    <property type="evidence" value="ECO:0007669"/>
    <property type="project" value="UniProtKB-KW"/>
</dbReference>
<evidence type="ECO:0000256" key="6">
    <source>
        <dbReference type="ARBA" id="ARBA00022989"/>
    </source>
</evidence>
<name>A0ABS2HKB1_9VIBR</name>
<evidence type="ECO:0000313" key="12">
    <source>
        <dbReference type="Proteomes" id="UP000809621"/>
    </source>
</evidence>
<dbReference type="InterPro" id="IPR034746">
    <property type="entry name" value="POTRA"/>
</dbReference>
<dbReference type="PROSITE" id="PS51779">
    <property type="entry name" value="POTRA"/>
    <property type="match status" value="1"/>
</dbReference>
<proteinExistence type="inferred from homology"/>
<dbReference type="InterPro" id="IPR026579">
    <property type="entry name" value="FtsQ"/>
</dbReference>
<keyword evidence="8 9" id="KW-0131">Cell cycle</keyword>
<keyword evidence="2 9" id="KW-1003">Cell membrane</keyword>
<dbReference type="Gene3D" id="3.10.20.310">
    <property type="entry name" value="membrane protein fhac"/>
    <property type="match status" value="1"/>
</dbReference>